<keyword evidence="1" id="KW-0472">Membrane</keyword>
<dbReference type="RefSeq" id="WP_058439238.1">
    <property type="nucleotide sequence ID" value="NZ_KQ758903.1"/>
</dbReference>
<dbReference type="AlphaFoldDB" id="A0A0W0GI27"/>
<evidence type="ECO:0000313" key="2">
    <source>
        <dbReference type="EMBL" id="KTB48219.1"/>
    </source>
</evidence>
<feature type="transmembrane region" description="Helical" evidence="1">
    <location>
        <begin position="6"/>
        <end position="33"/>
    </location>
</feature>
<comment type="caution">
    <text evidence="2">The sequence shown here is derived from an EMBL/GenBank/DDBJ whole genome shotgun (WGS) entry which is preliminary data.</text>
</comment>
<feature type="transmembrane region" description="Helical" evidence="1">
    <location>
        <begin position="54"/>
        <end position="83"/>
    </location>
</feature>
<dbReference type="Proteomes" id="UP000053947">
    <property type="component" value="Unassembled WGS sequence"/>
</dbReference>
<reference evidence="2 3" key="1">
    <citation type="submission" date="2015-06" db="EMBL/GenBank/DDBJ databases">
        <title>Genome sequence of the organohalide-respiring Dehalogenimonas alkenigignens type strain (IP3-3T).</title>
        <authorList>
            <person name="Key T.A."/>
            <person name="Richmond D.P."/>
            <person name="Bowman K.S."/>
            <person name="Cho Y.-J."/>
            <person name="Chun J."/>
            <person name="da Costa M.S."/>
            <person name="Rainey F.A."/>
            <person name="Moe W.M."/>
        </authorList>
    </citation>
    <scope>NUCLEOTIDE SEQUENCE [LARGE SCALE GENOMIC DNA]</scope>
    <source>
        <strain evidence="2 3">IP3-3</strain>
    </source>
</reference>
<gene>
    <name evidence="2" type="ORF">DEALK_10640</name>
</gene>
<dbReference type="EMBL" id="LFDV01000002">
    <property type="protein sequence ID" value="KTB48219.1"/>
    <property type="molecule type" value="Genomic_DNA"/>
</dbReference>
<evidence type="ECO:0000313" key="3">
    <source>
        <dbReference type="Proteomes" id="UP000053947"/>
    </source>
</evidence>
<name>A0A0W0GI27_9CHLR</name>
<sequence>MNQKSTTAGILTIVSGAIGIIGSLLAFALLPMIRTILNDPQFQDPSLTPSEMELLIDFTTAFVGFWGVFGLILSVFTIVAGVYTTRRRAWGLGLAGSIVSLFLFFPTGVPALILTVLARPEFAATAQQPDSVEPAG</sequence>
<evidence type="ECO:0008006" key="4">
    <source>
        <dbReference type="Google" id="ProtNLM"/>
    </source>
</evidence>
<keyword evidence="1" id="KW-0812">Transmembrane</keyword>
<dbReference type="OrthoDB" id="9852415at2"/>
<evidence type="ECO:0000256" key="1">
    <source>
        <dbReference type="SAM" id="Phobius"/>
    </source>
</evidence>
<accession>A0A0W0GI27</accession>
<organism evidence="2 3">
    <name type="scientific">Dehalogenimonas alkenigignens</name>
    <dbReference type="NCBI Taxonomy" id="1217799"/>
    <lineage>
        <taxon>Bacteria</taxon>
        <taxon>Bacillati</taxon>
        <taxon>Chloroflexota</taxon>
        <taxon>Dehalococcoidia</taxon>
        <taxon>Dehalococcoidales</taxon>
        <taxon>Dehalococcoidaceae</taxon>
        <taxon>Dehalogenimonas</taxon>
    </lineage>
</organism>
<protein>
    <recommendedName>
        <fullName evidence="4">DUF4064 domain-containing protein</fullName>
    </recommendedName>
</protein>
<dbReference type="STRING" id="1217799.DEALK_10640"/>
<feature type="transmembrane region" description="Helical" evidence="1">
    <location>
        <begin position="89"/>
        <end position="118"/>
    </location>
</feature>
<keyword evidence="3" id="KW-1185">Reference proteome</keyword>
<proteinExistence type="predicted"/>
<keyword evidence="1" id="KW-1133">Transmembrane helix</keyword>